<gene>
    <name evidence="17" type="ORF">E4K67_24945</name>
</gene>
<dbReference type="GO" id="GO:0000155">
    <property type="term" value="F:phosphorelay sensor kinase activity"/>
    <property type="evidence" value="ECO:0007669"/>
    <property type="project" value="InterPro"/>
</dbReference>
<dbReference type="EMBL" id="SPQQ01000013">
    <property type="protein sequence ID" value="TGE35566.1"/>
    <property type="molecule type" value="Genomic_DNA"/>
</dbReference>
<dbReference type="Pfam" id="PF00672">
    <property type="entry name" value="HAMP"/>
    <property type="match status" value="1"/>
</dbReference>
<dbReference type="SMART" id="SM00304">
    <property type="entry name" value="HAMP"/>
    <property type="match status" value="1"/>
</dbReference>
<dbReference type="Gene3D" id="3.30.565.10">
    <property type="entry name" value="Histidine kinase-like ATPase, C-terminal domain"/>
    <property type="match status" value="1"/>
</dbReference>
<dbReference type="Pfam" id="PF00512">
    <property type="entry name" value="HisKA"/>
    <property type="match status" value="1"/>
</dbReference>
<evidence type="ECO:0000256" key="9">
    <source>
        <dbReference type="ARBA" id="ARBA00023012"/>
    </source>
</evidence>
<dbReference type="InterPro" id="IPR005467">
    <property type="entry name" value="His_kinase_dom"/>
</dbReference>
<evidence type="ECO:0000259" key="16">
    <source>
        <dbReference type="PROSITE" id="PS50885"/>
    </source>
</evidence>
<evidence type="ECO:0000313" key="18">
    <source>
        <dbReference type="Proteomes" id="UP000298460"/>
    </source>
</evidence>
<dbReference type="SUPFAM" id="SSF158472">
    <property type="entry name" value="HAMP domain-like"/>
    <property type="match status" value="1"/>
</dbReference>
<comment type="catalytic activity">
    <reaction evidence="1">
        <text>ATP + protein L-histidine = ADP + protein N-phospho-L-histidine.</text>
        <dbReference type="EC" id="2.7.13.3"/>
    </reaction>
</comment>
<dbReference type="Pfam" id="PF02518">
    <property type="entry name" value="HATPase_c"/>
    <property type="match status" value="1"/>
</dbReference>
<evidence type="ECO:0000256" key="4">
    <source>
        <dbReference type="ARBA" id="ARBA00022553"/>
    </source>
</evidence>
<dbReference type="SUPFAM" id="SSF55874">
    <property type="entry name" value="ATPase domain of HSP90 chaperone/DNA topoisomerase II/histidine kinase"/>
    <property type="match status" value="1"/>
</dbReference>
<dbReference type="SMART" id="SM00387">
    <property type="entry name" value="HATPase_c"/>
    <property type="match status" value="1"/>
</dbReference>
<evidence type="ECO:0000256" key="6">
    <source>
        <dbReference type="ARBA" id="ARBA00022692"/>
    </source>
</evidence>
<evidence type="ECO:0000256" key="14">
    <source>
        <dbReference type="SAM" id="Phobius"/>
    </source>
</evidence>
<dbReference type="InterPro" id="IPR036890">
    <property type="entry name" value="HATPase_C_sf"/>
</dbReference>
<evidence type="ECO:0000256" key="3">
    <source>
        <dbReference type="ARBA" id="ARBA00012438"/>
    </source>
</evidence>
<reference evidence="17 18" key="1">
    <citation type="submission" date="2019-03" db="EMBL/GenBank/DDBJ databases">
        <title>Draft Genome Sequence of Desulfosporosinus fructosivorans Strain 63.6F, Isolated from Marine Sediment in the Baltic Sea.</title>
        <authorList>
            <person name="Hausmann B."/>
            <person name="Vandieken V."/>
            <person name="Pjevac P."/>
            <person name="Schreck K."/>
            <person name="Herbold C.W."/>
            <person name="Loy A."/>
        </authorList>
    </citation>
    <scope>NUCLEOTIDE SEQUENCE [LARGE SCALE GENOMIC DNA]</scope>
    <source>
        <strain evidence="17 18">63.6F</strain>
    </source>
</reference>
<dbReference type="InterPro" id="IPR003594">
    <property type="entry name" value="HATPase_dom"/>
</dbReference>
<dbReference type="CDD" id="cd00082">
    <property type="entry name" value="HisKA"/>
    <property type="match status" value="1"/>
</dbReference>
<evidence type="ECO:0000259" key="15">
    <source>
        <dbReference type="PROSITE" id="PS50109"/>
    </source>
</evidence>
<keyword evidence="6 14" id="KW-0812">Transmembrane</keyword>
<dbReference type="PROSITE" id="PS50109">
    <property type="entry name" value="HIS_KIN"/>
    <property type="match status" value="1"/>
</dbReference>
<keyword evidence="9" id="KW-0902">Two-component regulatory system</keyword>
<dbReference type="PANTHER" id="PTHR45528:SF11">
    <property type="entry name" value="HISTIDINE KINASE"/>
    <property type="match status" value="1"/>
</dbReference>
<dbReference type="Gene3D" id="6.10.340.10">
    <property type="match status" value="1"/>
</dbReference>
<evidence type="ECO:0000256" key="11">
    <source>
        <dbReference type="ARBA" id="ARBA00023136"/>
    </source>
</evidence>
<feature type="domain" description="Histidine kinase" evidence="15">
    <location>
        <begin position="260"/>
        <end position="473"/>
    </location>
</feature>
<dbReference type="Proteomes" id="UP000298460">
    <property type="component" value="Unassembled WGS sequence"/>
</dbReference>
<dbReference type="PRINTS" id="PR00344">
    <property type="entry name" value="BCTRLSENSOR"/>
</dbReference>
<keyword evidence="18" id="KW-1185">Reference proteome</keyword>
<keyword evidence="4" id="KW-0597">Phosphoprotein</keyword>
<sequence length="473" mass="53348">MFILNVCASGLSRSLHYLSRPSVVLAIGWRINNMLRNSVRAQIGIAFTIIVLISLFFSFGITRLLSEREVSLEQRYLTIARDTASLLALTDSDRREQVLDLLSTYNITGEFIKEGGELPFSLTEEKVSPLYQAGLAEPLFLNTEQGPIRLIGVPNIDNSGSSLILKVDFTVFSETMLRILLISLFSVLVIGTLLILLASHYIVEPVKRLTSAAKEMAKGNLSFRIEHKKKDEIGELMDSFNHMASELEKIDKMRESFVSNVSHEIQSPITAIRGFTRAISDGIIPAENQKEYLEIIYQETLRLSKLSDNLLRLASLDSENHPFHPARYRLDEQLRKMILATEPLWADKNLEIELDLQAFQVTVDQDLFEQVWQNLINNAIKYSDEKGRIEVIMEVDNQAVFVHIKNNGKVIPKIDLPHIFDRFYMVDKARSHSGGGNGLGLSIVKKIVELHSSKIDVISNEAEGTCFTVSMPL</sequence>
<evidence type="ECO:0000256" key="8">
    <source>
        <dbReference type="ARBA" id="ARBA00022989"/>
    </source>
</evidence>
<keyword evidence="5" id="KW-0808">Transferase</keyword>
<feature type="domain" description="HAMP" evidence="16">
    <location>
        <begin position="200"/>
        <end position="252"/>
    </location>
</feature>
<evidence type="ECO:0000256" key="7">
    <source>
        <dbReference type="ARBA" id="ARBA00022777"/>
    </source>
</evidence>
<dbReference type="SMART" id="SM00388">
    <property type="entry name" value="HisKA"/>
    <property type="match status" value="1"/>
</dbReference>
<dbReference type="GO" id="GO:0005886">
    <property type="term" value="C:plasma membrane"/>
    <property type="evidence" value="ECO:0007669"/>
    <property type="project" value="TreeGrafter"/>
</dbReference>
<dbReference type="PANTHER" id="PTHR45528">
    <property type="entry name" value="SENSOR HISTIDINE KINASE CPXA"/>
    <property type="match status" value="1"/>
</dbReference>
<dbReference type="FunFam" id="3.30.565.10:FF:000006">
    <property type="entry name" value="Sensor histidine kinase WalK"/>
    <property type="match status" value="1"/>
</dbReference>
<evidence type="ECO:0000256" key="10">
    <source>
        <dbReference type="ARBA" id="ARBA00023026"/>
    </source>
</evidence>
<evidence type="ECO:0000256" key="2">
    <source>
        <dbReference type="ARBA" id="ARBA00004141"/>
    </source>
</evidence>
<keyword evidence="7 17" id="KW-0418">Kinase</keyword>
<dbReference type="CDD" id="cd00075">
    <property type="entry name" value="HATPase"/>
    <property type="match status" value="1"/>
</dbReference>
<name>A0A4Z0R1S3_9FIRM</name>
<dbReference type="AlphaFoldDB" id="A0A4Z0R1S3"/>
<comment type="function">
    <text evidence="12">Member of the two-component regulatory system HssS/HssR involved in intracellular heme homeostasis and tempering of staphylococcal virulence. HssS functions as a heme sensor histidine kinase which is autophosphorylated at a histidine residue and transfers its phosphate group to an aspartate residue of HssR. HssR/HssS activates the expression of hrtAB, an efflux pump, in response to extracellular heme, hemin, hemoglobin or blood.</text>
</comment>
<dbReference type="Gene3D" id="1.10.287.130">
    <property type="match status" value="1"/>
</dbReference>
<dbReference type="CDD" id="cd06225">
    <property type="entry name" value="HAMP"/>
    <property type="match status" value="1"/>
</dbReference>
<protein>
    <recommendedName>
        <fullName evidence="13">Heme sensor protein HssS</fullName>
        <ecNumber evidence="3">2.7.13.3</ecNumber>
    </recommendedName>
</protein>
<evidence type="ECO:0000313" key="17">
    <source>
        <dbReference type="EMBL" id="TGE35566.1"/>
    </source>
</evidence>
<evidence type="ECO:0000256" key="12">
    <source>
        <dbReference type="ARBA" id="ARBA00037219"/>
    </source>
</evidence>
<evidence type="ECO:0000256" key="1">
    <source>
        <dbReference type="ARBA" id="ARBA00000085"/>
    </source>
</evidence>
<dbReference type="InterPro" id="IPR003661">
    <property type="entry name" value="HisK_dim/P_dom"/>
</dbReference>
<dbReference type="PROSITE" id="PS50885">
    <property type="entry name" value="HAMP"/>
    <property type="match status" value="1"/>
</dbReference>
<dbReference type="InterPro" id="IPR003660">
    <property type="entry name" value="HAMP_dom"/>
</dbReference>
<dbReference type="SUPFAM" id="SSF47384">
    <property type="entry name" value="Homodimeric domain of signal transducing histidine kinase"/>
    <property type="match status" value="1"/>
</dbReference>
<dbReference type="EC" id="2.7.13.3" evidence="3"/>
<organism evidence="17 18">
    <name type="scientific">Desulfosporosinus fructosivorans</name>
    <dbReference type="NCBI Taxonomy" id="2018669"/>
    <lineage>
        <taxon>Bacteria</taxon>
        <taxon>Bacillati</taxon>
        <taxon>Bacillota</taxon>
        <taxon>Clostridia</taxon>
        <taxon>Eubacteriales</taxon>
        <taxon>Desulfitobacteriaceae</taxon>
        <taxon>Desulfosporosinus</taxon>
    </lineage>
</organism>
<keyword evidence="10" id="KW-0843">Virulence</keyword>
<comment type="caution">
    <text evidence="17">The sequence shown here is derived from an EMBL/GenBank/DDBJ whole genome shotgun (WGS) entry which is preliminary data.</text>
</comment>
<dbReference type="FunFam" id="1.10.287.130:FF:000001">
    <property type="entry name" value="Two-component sensor histidine kinase"/>
    <property type="match status" value="1"/>
</dbReference>
<dbReference type="InterPro" id="IPR050398">
    <property type="entry name" value="HssS/ArlS-like"/>
</dbReference>
<comment type="subcellular location">
    <subcellularLocation>
        <location evidence="2">Membrane</location>
        <topology evidence="2">Multi-pass membrane protein</topology>
    </subcellularLocation>
</comment>
<feature type="transmembrane region" description="Helical" evidence="14">
    <location>
        <begin position="179"/>
        <end position="203"/>
    </location>
</feature>
<keyword evidence="8 14" id="KW-1133">Transmembrane helix</keyword>
<evidence type="ECO:0000256" key="5">
    <source>
        <dbReference type="ARBA" id="ARBA00022679"/>
    </source>
</evidence>
<dbReference type="InterPro" id="IPR036097">
    <property type="entry name" value="HisK_dim/P_sf"/>
</dbReference>
<proteinExistence type="predicted"/>
<accession>A0A4Z0R1S3</accession>
<keyword evidence="11 14" id="KW-0472">Membrane</keyword>
<evidence type="ECO:0000256" key="13">
    <source>
        <dbReference type="ARBA" id="ARBA00040841"/>
    </source>
</evidence>
<feature type="transmembrane region" description="Helical" evidence="14">
    <location>
        <begin position="43"/>
        <end position="65"/>
    </location>
</feature>
<dbReference type="InterPro" id="IPR004358">
    <property type="entry name" value="Sig_transdc_His_kin-like_C"/>
</dbReference>